<protein>
    <submittedName>
        <fullName evidence="2">Reverse transcriptase</fullName>
    </submittedName>
</protein>
<dbReference type="InterPro" id="IPR000477">
    <property type="entry name" value="RT_dom"/>
</dbReference>
<keyword evidence="2" id="KW-0695">RNA-directed DNA polymerase</keyword>
<proteinExistence type="predicted"/>
<dbReference type="InterPro" id="IPR052560">
    <property type="entry name" value="RdDP_mobile_element"/>
</dbReference>
<dbReference type="PANTHER" id="PTHR36688">
    <property type="entry name" value="ENDO/EXONUCLEASE/PHOSPHATASE DOMAIN-CONTAINING PROTEIN"/>
    <property type="match status" value="1"/>
</dbReference>
<dbReference type="CDD" id="cd01650">
    <property type="entry name" value="RT_nLTR_like"/>
    <property type="match status" value="1"/>
</dbReference>
<sequence>MDCNQQINVLYWNANGLTDKMLAFLDYLSTQKVDVACISETFLKPNSKIDSHPDYVIHRFDRVDRPKGGVAIIVKRNLKHQLQPSYNTKLMECIGIKVFITDSVSCHILSVYLPGGSKGKEIDQHLRDDINKITNIRGNYYICGDFNAKHREWNCNVANKAGTILQDMSGEFMIYYPDSPTYYPEDPKKSESTIDLMLSNSNLETTELNCTEAMSDHCAVYFQIKTSKIDRTENTVYRYDYKNANWKKFKTYISRRIEENIGENTCNSVEEIENHIKTLSELIIEARNSSVKKKKINFESTKLTPEIKDLIKTKRTLRRRWQHSRENQIKTELNYLQKVINEKIKELKNINWNKRLSEIKTSNQTVWRIAKLCKKGSKSMPPLTSSGKIYITNKEKASVLSEHFREAHENPLEQNNIQHTQEVNNTVKEALKQDNEDDPELTDVNEIVSIIRNLKNPKSPGLDDVNNILIKNLPPKGFEYLKFIINSCLKLNHFPKVWKHAKVIPIPKPGKPTNEVSSYRPISLVSSISKILERILLNRINDHLEDNNIIPNQQCGFRTGRSTSHQLIKVIKTAKENINNKKSTGMIFLDVEKAFDRVWHNGLLYKMLKLRFPLPLIKTVRSFLSERTFSVFIKGQFSEIKEIKYGVPQGAVLSPTLYNIFTYDIVRETTNNIALFADDTALYHSAENSADIVTQLLHTGRKVQQYMDKWKINLNKQKSQAIFITNRYSKQLPRNNIKFLNENIKWESEANIWEW</sequence>
<evidence type="ECO:0000313" key="2">
    <source>
        <dbReference type="EMBL" id="AAB04627.1"/>
    </source>
</evidence>
<evidence type="ECO:0000259" key="1">
    <source>
        <dbReference type="PROSITE" id="PS50878"/>
    </source>
</evidence>
<dbReference type="PROSITE" id="PS50878">
    <property type="entry name" value="RT_POL"/>
    <property type="match status" value="1"/>
</dbReference>
<reference evidence="2" key="1">
    <citation type="journal article" date="1997" name="Genome">
        <title>The Chironomus (Camptochironomus) tentans genome contains two non-LTR retrotransposons.</title>
        <authorList>
            <person name="Blinov A.G."/>
            <person name="Sobanov Y.V."/>
            <person name="Scherbik S.V."/>
            <person name="Aimanova K.G."/>
        </authorList>
    </citation>
    <scope>NUCLEOTIDE SEQUENCE</scope>
    <source>
        <tissue evidence="2">Salivary gland</tissue>
    </source>
</reference>
<feature type="domain" description="Reverse transcriptase" evidence="1">
    <location>
        <begin position="487"/>
        <end position="744"/>
    </location>
</feature>
<dbReference type="GO" id="GO:0003964">
    <property type="term" value="F:RNA-directed DNA polymerase activity"/>
    <property type="evidence" value="ECO:0007669"/>
    <property type="project" value="UniProtKB-KW"/>
</dbReference>
<keyword evidence="2" id="KW-0548">Nucleotidyltransferase</keyword>
<dbReference type="AlphaFoldDB" id="V9H092"/>
<dbReference type="EMBL" id="L79944">
    <property type="protein sequence ID" value="AAB04627.1"/>
    <property type="molecule type" value="Genomic_DNA"/>
</dbReference>
<dbReference type="Gene3D" id="3.60.10.10">
    <property type="entry name" value="Endonuclease/exonuclease/phosphatase"/>
    <property type="match status" value="1"/>
</dbReference>
<accession>V9H092</accession>
<name>V9H092_CHITE</name>
<dbReference type="InterPro" id="IPR036691">
    <property type="entry name" value="Endo/exonu/phosph_ase_sf"/>
</dbReference>
<dbReference type="SUPFAM" id="SSF56219">
    <property type="entry name" value="DNase I-like"/>
    <property type="match status" value="1"/>
</dbReference>
<dbReference type="InterPro" id="IPR005135">
    <property type="entry name" value="Endo/exonuclease/phosphatase"/>
</dbReference>
<dbReference type="Pfam" id="PF03372">
    <property type="entry name" value="Exo_endo_phos"/>
    <property type="match status" value="1"/>
</dbReference>
<dbReference type="PANTHER" id="PTHR36688:SF1">
    <property type="entry name" value="ENDONUCLEASE_EXONUCLEASE_PHOSPHATASE DOMAIN-CONTAINING PROTEIN"/>
    <property type="match status" value="1"/>
</dbReference>
<keyword evidence="2" id="KW-0808">Transferase</keyword>
<organism evidence="2">
    <name type="scientific">Chironomus tentans</name>
    <name type="common">Midge</name>
    <name type="synonym">Camptochironomus tentans</name>
    <dbReference type="NCBI Taxonomy" id="7153"/>
    <lineage>
        <taxon>Eukaryota</taxon>
        <taxon>Metazoa</taxon>
        <taxon>Ecdysozoa</taxon>
        <taxon>Arthropoda</taxon>
        <taxon>Hexapoda</taxon>
        <taxon>Insecta</taxon>
        <taxon>Pterygota</taxon>
        <taxon>Neoptera</taxon>
        <taxon>Endopterygota</taxon>
        <taxon>Diptera</taxon>
        <taxon>Nematocera</taxon>
        <taxon>Chironomoidea</taxon>
        <taxon>Chironomidae</taxon>
        <taxon>Chironominae</taxon>
        <taxon>Chironomus</taxon>
    </lineage>
</organism>
<dbReference type="SUPFAM" id="SSF56672">
    <property type="entry name" value="DNA/RNA polymerases"/>
    <property type="match status" value="1"/>
</dbReference>
<dbReference type="InterPro" id="IPR043502">
    <property type="entry name" value="DNA/RNA_pol_sf"/>
</dbReference>
<dbReference type="Pfam" id="PF00078">
    <property type="entry name" value="RVT_1"/>
    <property type="match status" value="1"/>
</dbReference>